<comment type="subcellular location">
    <subcellularLocation>
        <location evidence="1">Membrane</location>
        <topology evidence="1">Multi-pass membrane protein</topology>
    </subcellularLocation>
</comment>
<accession>A0A3S3RJC1</accession>
<feature type="transmembrane region" description="Helical" evidence="9">
    <location>
        <begin position="12"/>
        <end position="36"/>
    </location>
</feature>
<dbReference type="InterPro" id="IPR000276">
    <property type="entry name" value="GPCR_Rhodpsn"/>
</dbReference>
<keyword evidence="7 12" id="KW-0675">Receptor</keyword>
<dbReference type="GO" id="GO:0016020">
    <property type="term" value="C:membrane"/>
    <property type="evidence" value="ECO:0007669"/>
    <property type="project" value="UniProtKB-SubCell"/>
</dbReference>
<feature type="non-terminal residue" evidence="12">
    <location>
        <position position="45"/>
    </location>
</feature>
<name>A0A3S3RJC1_9ACAR</name>
<dbReference type="EMBL" id="NCKU01008594">
    <property type="protein sequence ID" value="RWS01807.1"/>
    <property type="molecule type" value="Genomic_DNA"/>
</dbReference>
<proteinExistence type="inferred from homology"/>
<dbReference type="PANTHER" id="PTHR24235">
    <property type="entry name" value="NEUROPEPTIDE Y RECEPTOR"/>
    <property type="match status" value="1"/>
</dbReference>
<keyword evidence="14" id="KW-1185">Reference proteome</keyword>
<dbReference type="PANTHER" id="PTHR24235:SF30">
    <property type="entry name" value="NEUROPEPTIDE F RECEPTOR"/>
    <property type="match status" value="1"/>
</dbReference>
<protein>
    <submittedName>
        <fullName evidence="12">Neuropeptide F receptor-like protein</fullName>
    </submittedName>
</protein>
<reference evidence="12 14" key="1">
    <citation type="journal article" date="2018" name="Gigascience">
        <title>Genomes of trombidid mites reveal novel predicted allergens and laterally-transferred genes associated with secondary metabolism.</title>
        <authorList>
            <person name="Dong X."/>
            <person name="Chaisiri K."/>
            <person name="Xia D."/>
            <person name="Armstrong S.D."/>
            <person name="Fang Y."/>
            <person name="Donnelly M.J."/>
            <person name="Kadowaki T."/>
            <person name="McGarry J.W."/>
            <person name="Darby A.C."/>
            <person name="Makepeace B.L."/>
        </authorList>
    </citation>
    <scope>NUCLEOTIDE SEQUENCE [LARGE SCALE GENOMIC DNA]</scope>
    <source>
        <strain evidence="12">UoL-WK</strain>
    </source>
</reference>
<dbReference type="PROSITE" id="PS50262">
    <property type="entry name" value="G_PROTEIN_RECEP_F1_2"/>
    <property type="match status" value="1"/>
</dbReference>
<evidence type="ECO:0000313" key="13">
    <source>
        <dbReference type="EMBL" id="RWS01807.1"/>
    </source>
</evidence>
<evidence type="ECO:0000256" key="4">
    <source>
        <dbReference type="ARBA" id="ARBA00022989"/>
    </source>
</evidence>
<dbReference type="GO" id="GO:0004930">
    <property type="term" value="F:G protein-coupled receptor activity"/>
    <property type="evidence" value="ECO:0007669"/>
    <property type="project" value="UniProtKB-KW"/>
</dbReference>
<organism evidence="12 14">
    <name type="scientific">Dinothrombium tinctorium</name>
    <dbReference type="NCBI Taxonomy" id="1965070"/>
    <lineage>
        <taxon>Eukaryota</taxon>
        <taxon>Metazoa</taxon>
        <taxon>Ecdysozoa</taxon>
        <taxon>Arthropoda</taxon>
        <taxon>Chelicerata</taxon>
        <taxon>Arachnida</taxon>
        <taxon>Acari</taxon>
        <taxon>Acariformes</taxon>
        <taxon>Trombidiformes</taxon>
        <taxon>Prostigmata</taxon>
        <taxon>Anystina</taxon>
        <taxon>Parasitengona</taxon>
        <taxon>Trombidioidea</taxon>
        <taxon>Trombidiidae</taxon>
        <taxon>Dinothrombium</taxon>
    </lineage>
</organism>
<evidence type="ECO:0000313" key="11">
    <source>
        <dbReference type="EMBL" id="RWS00234.1"/>
    </source>
</evidence>
<evidence type="ECO:0000256" key="1">
    <source>
        <dbReference type="ARBA" id="ARBA00004141"/>
    </source>
</evidence>
<feature type="domain" description="G-protein coupled receptors family 1 profile" evidence="10">
    <location>
        <begin position="1"/>
        <end position="45"/>
    </location>
</feature>
<dbReference type="AlphaFoldDB" id="A0A3S3RJC1"/>
<dbReference type="OrthoDB" id="9046662at2759"/>
<evidence type="ECO:0000256" key="8">
    <source>
        <dbReference type="ARBA" id="ARBA00023224"/>
    </source>
</evidence>
<evidence type="ECO:0000256" key="9">
    <source>
        <dbReference type="SAM" id="Phobius"/>
    </source>
</evidence>
<evidence type="ECO:0000313" key="12">
    <source>
        <dbReference type="EMBL" id="RWS01795.1"/>
    </source>
</evidence>
<dbReference type="Pfam" id="PF00001">
    <property type="entry name" value="7tm_1"/>
    <property type="match status" value="1"/>
</dbReference>
<evidence type="ECO:0000256" key="6">
    <source>
        <dbReference type="ARBA" id="ARBA00023136"/>
    </source>
</evidence>
<dbReference type="EMBL" id="NCKU01008612">
    <property type="protein sequence ID" value="RWS01795.1"/>
    <property type="molecule type" value="Genomic_DNA"/>
</dbReference>
<dbReference type="STRING" id="1965070.A0A3S3RJC1"/>
<evidence type="ECO:0000256" key="7">
    <source>
        <dbReference type="ARBA" id="ARBA00023170"/>
    </source>
</evidence>
<evidence type="ECO:0000256" key="2">
    <source>
        <dbReference type="ARBA" id="ARBA00010663"/>
    </source>
</evidence>
<dbReference type="InterPro" id="IPR017452">
    <property type="entry name" value="GPCR_Rhodpsn_7TM"/>
</dbReference>
<evidence type="ECO:0000256" key="5">
    <source>
        <dbReference type="ARBA" id="ARBA00023040"/>
    </source>
</evidence>
<keyword evidence="5" id="KW-0297">G-protein coupled receptor</keyword>
<keyword evidence="6 9" id="KW-0472">Membrane</keyword>
<comment type="caution">
    <text evidence="12">The sequence shown here is derived from an EMBL/GenBank/DDBJ whole genome shotgun (WGS) entry which is preliminary data.</text>
</comment>
<dbReference type="SUPFAM" id="SSF81321">
    <property type="entry name" value="Family A G protein-coupled receptor-like"/>
    <property type="match status" value="1"/>
</dbReference>
<dbReference type="Gene3D" id="1.20.1070.10">
    <property type="entry name" value="Rhodopsin 7-helix transmembrane proteins"/>
    <property type="match status" value="1"/>
</dbReference>
<sequence>MRTERNVFIINLAISDLLLCLFTMPFTLFQIVLRYWPLGLFISSL</sequence>
<keyword evidence="4 9" id="KW-1133">Transmembrane helix</keyword>
<gene>
    <name evidence="13" type="ORF">B4U79_03428</name>
    <name evidence="11" type="ORF">B4U79_09633</name>
    <name evidence="12" type="ORF">B4U79_11687</name>
</gene>
<comment type="similarity">
    <text evidence="2">Belongs to the G-protein coupled receptor 1 family.</text>
</comment>
<evidence type="ECO:0000313" key="14">
    <source>
        <dbReference type="Proteomes" id="UP000285301"/>
    </source>
</evidence>
<dbReference type="EMBL" id="NCKU01011996">
    <property type="protein sequence ID" value="RWS00234.1"/>
    <property type="molecule type" value="Genomic_DNA"/>
</dbReference>
<keyword evidence="8" id="KW-0807">Transducer</keyword>
<reference evidence="12" key="2">
    <citation type="submission" date="2018-11" db="EMBL/GenBank/DDBJ databases">
        <title>Trombidioid mite genomics.</title>
        <authorList>
            <person name="Dong X."/>
        </authorList>
    </citation>
    <scope>NUCLEOTIDE SEQUENCE</scope>
    <source>
        <strain evidence="12">UoL-WK</strain>
    </source>
</reference>
<evidence type="ECO:0000256" key="3">
    <source>
        <dbReference type="ARBA" id="ARBA00022692"/>
    </source>
</evidence>
<evidence type="ECO:0000259" key="10">
    <source>
        <dbReference type="PROSITE" id="PS50262"/>
    </source>
</evidence>
<dbReference type="Proteomes" id="UP000285301">
    <property type="component" value="Unassembled WGS sequence"/>
</dbReference>
<keyword evidence="3 9" id="KW-0812">Transmembrane</keyword>